<sequence>MEKERTNDEEVKLLKEKTKDLYGKNGIVVGAPGCVAIPIIMQTIRRGESLIVTDPKGEL</sequence>
<comment type="caution">
    <text evidence="2">The sequence shown here is derived from an EMBL/GenBank/DDBJ whole genome shotgun (WGS) entry which is preliminary data.</text>
</comment>
<accession>A0A6L6XKZ6</accession>
<evidence type="ECO:0000256" key="1">
    <source>
        <dbReference type="SAM" id="Phobius"/>
    </source>
</evidence>
<evidence type="ECO:0000313" key="2">
    <source>
        <dbReference type="EMBL" id="MVQ47387.1"/>
    </source>
</evidence>
<dbReference type="AlphaFoldDB" id="A0A6L6XKZ6"/>
<keyword evidence="1" id="KW-1133">Transmembrane helix</keyword>
<reference evidence="2 3" key="1">
    <citation type="submission" date="2019-10" db="EMBL/GenBank/DDBJ databases">
        <title>Roseburia spp. ameliorate alcoholic fatty liver via restoration of gut barrier function.</title>
        <authorList>
            <person name="Seo B."/>
            <person name="Ko G."/>
        </authorList>
    </citation>
    <scope>NUCLEOTIDE SEQUENCE [LARGE SCALE GENOMIC DNA]</scope>
    <source>
        <strain evidence="2 3">SNUG30017</strain>
    </source>
</reference>
<dbReference type="RefSeq" id="WP_157351110.1">
    <property type="nucleotide sequence ID" value="NZ_WGGT01000033.1"/>
</dbReference>
<proteinExistence type="predicted"/>
<protein>
    <submittedName>
        <fullName evidence="2">Uncharacterized protein</fullName>
    </submittedName>
</protein>
<keyword evidence="1" id="KW-0812">Transmembrane</keyword>
<evidence type="ECO:0000313" key="3">
    <source>
        <dbReference type="Proteomes" id="UP000479531"/>
    </source>
</evidence>
<keyword evidence="1" id="KW-0472">Membrane</keyword>
<gene>
    <name evidence="2" type="ORF">GCK47_17285</name>
</gene>
<dbReference type="EMBL" id="WGGT01000033">
    <property type="protein sequence ID" value="MVQ47387.1"/>
    <property type="molecule type" value="Genomic_DNA"/>
</dbReference>
<feature type="transmembrane region" description="Helical" evidence="1">
    <location>
        <begin position="21"/>
        <end position="41"/>
    </location>
</feature>
<organism evidence="2 3">
    <name type="scientific">Roseburia intestinalis</name>
    <dbReference type="NCBI Taxonomy" id="166486"/>
    <lineage>
        <taxon>Bacteria</taxon>
        <taxon>Bacillati</taxon>
        <taxon>Bacillota</taxon>
        <taxon>Clostridia</taxon>
        <taxon>Lachnospirales</taxon>
        <taxon>Lachnospiraceae</taxon>
        <taxon>Roseburia</taxon>
    </lineage>
</organism>
<name>A0A6L6XKZ6_9FIRM</name>
<dbReference type="Proteomes" id="UP000479531">
    <property type="component" value="Unassembled WGS sequence"/>
</dbReference>